<reference evidence="1 2" key="1">
    <citation type="submission" date="2020-08" db="EMBL/GenBank/DDBJ databases">
        <title>Genomic Encyclopedia of Type Strains, Phase IV (KMG-IV): sequencing the most valuable type-strain genomes for metagenomic binning, comparative biology and taxonomic classification.</title>
        <authorList>
            <person name="Goeker M."/>
        </authorList>
    </citation>
    <scope>NUCLEOTIDE SEQUENCE [LARGE SCALE GENOMIC DNA]</scope>
    <source>
        <strain evidence="1 2">DSM 27203</strain>
    </source>
</reference>
<protein>
    <recommendedName>
        <fullName evidence="3">Copper chaperone PCu(A)C</fullName>
    </recommendedName>
</protein>
<evidence type="ECO:0000313" key="2">
    <source>
        <dbReference type="Proteomes" id="UP000554342"/>
    </source>
</evidence>
<proteinExistence type="predicted"/>
<keyword evidence="2" id="KW-1185">Reference proteome</keyword>
<dbReference type="InterPro" id="IPR058248">
    <property type="entry name" value="Lxx211020-like"/>
</dbReference>
<gene>
    <name evidence="1" type="ORF">FHR23_000406</name>
</gene>
<dbReference type="Pfam" id="PF04314">
    <property type="entry name" value="PCuAC"/>
    <property type="match status" value="1"/>
</dbReference>
<comment type="caution">
    <text evidence="1">The sequence shown here is derived from an EMBL/GenBank/DDBJ whole genome shotgun (WGS) entry which is preliminary data.</text>
</comment>
<dbReference type="AlphaFoldDB" id="A0A840YVC7"/>
<dbReference type="PANTHER" id="PTHR36302:SF1">
    <property type="entry name" value="COPPER CHAPERONE PCU(A)C"/>
    <property type="match status" value="1"/>
</dbReference>
<dbReference type="Proteomes" id="UP000554342">
    <property type="component" value="Unassembled WGS sequence"/>
</dbReference>
<accession>A0A840YVC7</accession>
<dbReference type="PROSITE" id="PS51257">
    <property type="entry name" value="PROKAR_LIPOPROTEIN"/>
    <property type="match status" value="1"/>
</dbReference>
<dbReference type="Gene3D" id="2.60.40.1890">
    <property type="entry name" value="PCu(A)C copper chaperone"/>
    <property type="match status" value="1"/>
</dbReference>
<dbReference type="InterPro" id="IPR007410">
    <property type="entry name" value="LpqE-like"/>
</dbReference>
<sequence length="152" mass="15719">MRHVTAAIALCVLAACHPLAEKPTVDHGWIRLAAVSGRPAAAYFTMHGGQQDDALLSVSTPIANKVELHESMKTGGDDGAPMMMTMKAIRQVAVPAGETVKFAPGGRHAMLFDVSPKIQAGDTAPLTLHFASGTNVQVSAKVIAAGDPAPKG</sequence>
<organism evidence="1 2">
    <name type="scientific">Stakelama sediminis</name>
    <dbReference type="NCBI Taxonomy" id="463200"/>
    <lineage>
        <taxon>Bacteria</taxon>
        <taxon>Pseudomonadati</taxon>
        <taxon>Pseudomonadota</taxon>
        <taxon>Alphaproteobacteria</taxon>
        <taxon>Sphingomonadales</taxon>
        <taxon>Sphingomonadaceae</taxon>
        <taxon>Stakelama</taxon>
    </lineage>
</organism>
<dbReference type="SUPFAM" id="SSF110087">
    <property type="entry name" value="DR1885-like metal-binding protein"/>
    <property type="match status" value="1"/>
</dbReference>
<dbReference type="RefSeq" id="WP_184001255.1">
    <property type="nucleotide sequence ID" value="NZ_BAABIF010000004.1"/>
</dbReference>
<evidence type="ECO:0000313" key="1">
    <source>
        <dbReference type="EMBL" id="MBB5717499.1"/>
    </source>
</evidence>
<dbReference type="PANTHER" id="PTHR36302">
    <property type="entry name" value="BLR7088 PROTEIN"/>
    <property type="match status" value="1"/>
</dbReference>
<dbReference type="EMBL" id="JACIJI010000001">
    <property type="protein sequence ID" value="MBB5717499.1"/>
    <property type="molecule type" value="Genomic_DNA"/>
</dbReference>
<dbReference type="InterPro" id="IPR036182">
    <property type="entry name" value="PCuAC_sf"/>
</dbReference>
<name>A0A840YVC7_9SPHN</name>
<evidence type="ECO:0008006" key="3">
    <source>
        <dbReference type="Google" id="ProtNLM"/>
    </source>
</evidence>